<dbReference type="Gene3D" id="3.30.200.20">
    <property type="entry name" value="Phosphorylase Kinase, domain 1"/>
    <property type="match status" value="1"/>
</dbReference>
<dbReference type="InterPro" id="IPR001245">
    <property type="entry name" value="Ser-Thr/Tyr_kinase_cat_dom"/>
</dbReference>
<evidence type="ECO:0000256" key="13">
    <source>
        <dbReference type="ARBA" id="ARBA00022741"/>
    </source>
</evidence>
<dbReference type="Pfam" id="PF13855">
    <property type="entry name" value="LRR_8"/>
    <property type="match status" value="2"/>
</dbReference>
<reference evidence="26" key="1">
    <citation type="submission" date="2022-04" db="EMBL/GenBank/DDBJ databases">
        <title>Carnegiea gigantea Genome sequencing and assembly v2.</title>
        <authorList>
            <person name="Copetti D."/>
            <person name="Sanderson M.J."/>
            <person name="Burquez A."/>
            <person name="Wojciechowski M.F."/>
        </authorList>
    </citation>
    <scope>NUCLEOTIDE SEQUENCE</scope>
    <source>
        <strain evidence="26">SGP5-SGP5p</strain>
        <tissue evidence="26">Aerial part</tissue>
    </source>
</reference>
<evidence type="ECO:0000256" key="2">
    <source>
        <dbReference type="ARBA" id="ARBA00004236"/>
    </source>
</evidence>
<evidence type="ECO:0000313" key="27">
    <source>
        <dbReference type="Proteomes" id="UP001153076"/>
    </source>
</evidence>
<comment type="similarity">
    <text evidence="3">Belongs to the protein kinase superfamily. Ser/Thr protein kinase family.</text>
</comment>
<keyword evidence="6" id="KW-1003">Cell membrane</keyword>
<dbReference type="FunFam" id="3.80.10.10:FF:000041">
    <property type="entry name" value="LRR receptor-like serine/threonine-protein kinase ERECTA"/>
    <property type="match status" value="1"/>
</dbReference>
<dbReference type="SUPFAM" id="SSF56112">
    <property type="entry name" value="Protein kinase-like (PK-like)"/>
    <property type="match status" value="1"/>
</dbReference>
<evidence type="ECO:0000256" key="10">
    <source>
        <dbReference type="ARBA" id="ARBA00022692"/>
    </source>
</evidence>
<gene>
    <name evidence="26" type="ORF">Cgig2_031167</name>
</gene>
<dbReference type="InterPro" id="IPR000719">
    <property type="entry name" value="Prot_kinase_dom"/>
</dbReference>
<keyword evidence="17 23" id="KW-0472">Membrane</keyword>
<dbReference type="OrthoDB" id="647974at2759"/>
<dbReference type="AlphaFoldDB" id="A0A9Q1QMS7"/>
<dbReference type="SUPFAM" id="SSF52058">
    <property type="entry name" value="L domain-like"/>
    <property type="match status" value="2"/>
</dbReference>
<feature type="chain" id="PRO_5040281702" description="non-specific serine/threonine protein kinase" evidence="24">
    <location>
        <begin position="32"/>
        <end position="1089"/>
    </location>
</feature>
<feature type="domain" description="Protein kinase" evidence="25">
    <location>
        <begin position="782"/>
        <end position="1062"/>
    </location>
</feature>
<dbReference type="FunFam" id="3.80.10.10:FF:000213">
    <property type="entry name" value="Tyrosine-sulfated glycopeptide receptor 1"/>
    <property type="match status" value="1"/>
</dbReference>
<keyword evidence="14" id="KW-0418">Kinase</keyword>
<feature type="binding site" evidence="22">
    <location>
        <position position="811"/>
    </location>
    <ligand>
        <name>ATP</name>
        <dbReference type="ChEBI" id="CHEBI:30616"/>
    </ligand>
</feature>
<dbReference type="GO" id="GO:0004674">
    <property type="term" value="F:protein serine/threonine kinase activity"/>
    <property type="evidence" value="ECO:0007669"/>
    <property type="project" value="UniProtKB-KW"/>
</dbReference>
<dbReference type="SMART" id="SM00220">
    <property type="entry name" value="S_TKc"/>
    <property type="match status" value="1"/>
</dbReference>
<evidence type="ECO:0000256" key="16">
    <source>
        <dbReference type="ARBA" id="ARBA00022989"/>
    </source>
</evidence>
<evidence type="ECO:0000313" key="26">
    <source>
        <dbReference type="EMBL" id="KAJ8447554.1"/>
    </source>
</evidence>
<evidence type="ECO:0000256" key="18">
    <source>
        <dbReference type="ARBA" id="ARBA00023170"/>
    </source>
</evidence>
<dbReference type="SMART" id="SM00369">
    <property type="entry name" value="LRR_TYP"/>
    <property type="match status" value="8"/>
</dbReference>
<dbReference type="InterPro" id="IPR008271">
    <property type="entry name" value="Ser/Thr_kinase_AS"/>
</dbReference>
<evidence type="ECO:0000256" key="8">
    <source>
        <dbReference type="ARBA" id="ARBA00022614"/>
    </source>
</evidence>
<feature type="transmembrane region" description="Helical" evidence="23">
    <location>
        <begin position="698"/>
        <end position="722"/>
    </location>
</feature>
<evidence type="ECO:0000256" key="21">
    <source>
        <dbReference type="ARBA" id="ARBA00048679"/>
    </source>
</evidence>
<dbReference type="Pfam" id="PF23598">
    <property type="entry name" value="LRR_14"/>
    <property type="match status" value="1"/>
</dbReference>
<dbReference type="Gene3D" id="1.10.510.10">
    <property type="entry name" value="Transferase(Phosphotransferase) domain 1"/>
    <property type="match status" value="1"/>
</dbReference>
<keyword evidence="27" id="KW-1185">Reference proteome</keyword>
<dbReference type="SUPFAM" id="SSF52047">
    <property type="entry name" value="RNI-like"/>
    <property type="match status" value="1"/>
</dbReference>
<dbReference type="InterPro" id="IPR001611">
    <property type="entry name" value="Leu-rich_rpt"/>
</dbReference>
<dbReference type="GO" id="GO:0033612">
    <property type="term" value="F:receptor serine/threonine kinase binding"/>
    <property type="evidence" value="ECO:0007669"/>
    <property type="project" value="TreeGrafter"/>
</dbReference>
<dbReference type="PROSITE" id="PS00108">
    <property type="entry name" value="PROTEIN_KINASE_ST"/>
    <property type="match status" value="1"/>
</dbReference>
<keyword evidence="16 23" id="KW-1133">Transmembrane helix</keyword>
<evidence type="ECO:0000256" key="1">
    <source>
        <dbReference type="ARBA" id="ARBA00004167"/>
    </source>
</evidence>
<keyword evidence="9" id="KW-0808">Transferase</keyword>
<comment type="catalytic activity">
    <reaction evidence="21">
        <text>L-seryl-[protein] + ATP = O-phospho-L-seryl-[protein] + ADP + H(+)</text>
        <dbReference type="Rhea" id="RHEA:17989"/>
        <dbReference type="Rhea" id="RHEA-COMP:9863"/>
        <dbReference type="Rhea" id="RHEA-COMP:11604"/>
        <dbReference type="ChEBI" id="CHEBI:15378"/>
        <dbReference type="ChEBI" id="CHEBI:29999"/>
        <dbReference type="ChEBI" id="CHEBI:30616"/>
        <dbReference type="ChEBI" id="CHEBI:83421"/>
        <dbReference type="ChEBI" id="CHEBI:456216"/>
        <dbReference type="EC" id="2.7.11.1"/>
    </reaction>
</comment>
<feature type="signal peptide" evidence="24">
    <location>
        <begin position="1"/>
        <end position="31"/>
    </location>
</feature>
<evidence type="ECO:0000256" key="14">
    <source>
        <dbReference type="ARBA" id="ARBA00022777"/>
    </source>
</evidence>
<evidence type="ECO:0000256" key="3">
    <source>
        <dbReference type="ARBA" id="ARBA00008684"/>
    </source>
</evidence>
<dbReference type="PROSITE" id="PS50011">
    <property type="entry name" value="PROTEIN_KINASE_DOM"/>
    <property type="match status" value="1"/>
</dbReference>
<comment type="caution">
    <text evidence="26">The sequence shown here is derived from an EMBL/GenBank/DDBJ whole genome shotgun (WGS) entry which is preliminary data.</text>
</comment>
<dbReference type="PRINTS" id="PR00019">
    <property type="entry name" value="LEURICHRPT"/>
</dbReference>
<evidence type="ECO:0000259" key="25">
    <source>
        <dbReference type="PROSITE" id="PS50011"/>
    </source>
</evidence>
<evidence type="ECO:0000256" key="7">
    <source>
        <dbReference type="ARBA" id="ARBA00022527"/>
    </source>
</evidence>
<evidence type="ECO:0000256" key="15">
    <source>
        <dbReference type="ARBA" id="ARBA00022840"/>
    </source>
</evidence>
<evidence type="ECO:0000256" key="24">
    <source>
        <dbReference type="SAM" id="SignalP"/>
    </source>
</evidence>
<dbReference type="PANTHER" id="PTHR48056:SF18">
    <property type="entry name" value="NON-SPECIFIC SERINE_THREONINE PROTEIN KINASE"/>
    <property type="match status" value="1"/>
</dbReference>
<keyword evidence="15 22" id="KW-0067">ATP-binding</keyword>
<dbReference type="EC" id="2.7.11.1" evidence="5"/>
<comment type="similarity">
    <text evidence="4">Belongs to the RLP family.</text>
</comment>
<dbReference type="InterPro" id="IPR050647">
    <property type="entry name" value="Plant_LRR-RLKs"/>
</dbReference>
<accession>A0A9Q1QMS7</accession>
<dbReference type="Proteomes" id="UP001153076">
    <property type="component" value="Unassembled WGS sequence"/>
</dbReference>
<keyword evidence="12" id="KW-0677">Repeat</keyword>
<dbReference type="InterPro" id="IPR011009">
    <property type="entry name" value="Kinase-like_dom_sf"/>
</dbReference>
<dbReference type="InterPro" id="IPR003591">
    <property type="entry name" value="Leu-rich_rpt_typical-subtyp"/>
</dbReference>
<sequence>MLAELQPCLPHSTSFYLLFILLLYFFTLSHQQTCNQHDQQSLLTFSESLSSSAPLNWSSTSDCCSSWEGIECDDKGRVISLWLPYRGLQGNISSSFGQLSGLSQLNLSHNLLSGFLPFGLFSSLKSIEIIDLSSNHLYGNLSASFPIKGSFPPSIQVVDISSNLFHGAIEPTWFILGSNLTSFNASNNGFNDKVPTSMCATCPLLTNLDFSNNKFSGQIPAGLGKCSKLEVFRAGFNSLSGLLPDDLYSLESLVELSVPVNYISGTIKGVSSLTNLRIIELYSNRFTGMIPVDLDKLTNLEQLLLHINKLTGSIPQSLLKCTKLVKLILRVNSLNGNISTLDFTRIVRLQMLDIGNNNFTGNLPESIYSCKSLTAIRVATNKLTGQISPSIVKLPSLSFLSLSNNSFSNVSGAIKILAGCKSLTTLTMSINFHNEALPSEKNFTGPEGFQNLQVLAIGGCNFSGQVPNWLADVKTLEVLDLSYNQITGTIPDWLGALPNFFYLDLSRNLLSGEFPLQLNTLPALISEKVADNLNRSYLDLPVFVAPNNTSRQQYNELANLPPAIYLQGNYITGNIPIEISQLQNLHVLDLSENHFSGSIPREFSNLTNLEMLDLSKNNLTGEIPLSLQSLNFLSKFNVSNNNLKGPVPTGGQFDTFTESSYIGNPGLCGRVLQHPCSRQSSTVIAHQSAHTKDLNKRLFLGISLGVCLVISGILVILAYWIVSKRKILPGSDTGKVARQLNSFSSSSNEVGKDASLVMIFPSSTSEIKDLTILDILKATDNFNQENIIGCGGFGLVYKATLDNGTKLAIKKLSGDMCLIEREFKAEVEALSMAQHENLVSLLGYCVHDGYRLLMYSYMENGNLDYWLHENPDGPPLLDWPMRLNIALGAGSGLAYMHQICQPQIVHRDIKSSNILLDEDFKAYVADFGLSRLILPYRTHVTTELVGTLGYIPPEYGQAWVATLRGDVYSFGVVMLELLTGKRPVEVCKPKTSKELVVWVQQLKSEGKHEEIFDPVLREKGHEEEMLQVLEVACKCVNHNPLKRPTIKEVVDQLKNARTHQQKPRSEQECPAEKSSIDIQASWFCKRSPV</sequence>
<keyword evidence="11 24" id="KW-0732">Signal</keyword>
<dbReference type="FunFam" id="3.30.200.20:FF:000015">
    <property type="entry name" value="Somatic embryogenesis receptor kinase 1"/>
    <property type="match status" value="1"/>
</dbReference>
<keyword evidence="8" id="KW-0433">Leucine-rich repeat</keyword>
<dbReference type="PANTHER" id="PTHR48056">
    <property type="entry name" value="LRR RECEPTOR-LIKE SERINE/THREONINE-PROTEIN KINASE-RELATED"/>
    <property type="match status" value="1"/>
</dbReference>
<protein>
    <recommendedName>
        <fullName evidence="5">non-specific serine/threonine protein kinase</fullName>
        <ecNumber evidence="5">2.7.11.1</ecNumber>
    </recommendedName>
</protein>
<dbReference type="PROSITE" id="PS51450">
    <property type="entry name" value="LRR"/>
    <property type="match status" value="2"/>
</dbReference>
<proteinExistence type="inferred from homology"/>
<evidence type="ECO:0000256" key="19">
    <source>
        <dbReference type="ARBA" id="ARBA00023180"/>
    </source>
</evidence>
<evidence type="ECO:0000256" key="17">
    <source>
        <dbReference type="ARBA" id="ARBA00023136"/>
    </source>
</evidence>
<evidence type="ECO:0000256" key="11">
    <source>
        <dbReference type="ARBA" id="ARBA00022729"/>
    </source>
</evidence>
<keyword evidence="7" id="KW-0723">Serine/threonine-protein kinase</keyword>
<dbReference type="FunFam" id="1.10.510.10:FF:000309">
    <property type="entry name" value="Leucine-rich repeat receptor-like protein kinase"/>
    <property type="match status" value="1"/>
</dbReference>
<evidence type="ECO:0000256" key="4">
    <source>
        <dbReference type="ARBA" id="ARBA00009592"/>
    </source>
</evidence>
<dbReference type="InterPro" id="IPR032675">
    <property type="entry name" value="LRR_dom_sf"/>
</dbReference>
<keyword evidence="10 23" id="KW-0812">Transmembrane</keyword>
<name>A0A9Q1QMS7_9CARY</name>
<evidence type="ECO:0000256" key="22">
    <source>
        <dbReference type="PROSITE-ProRule" id="PRU10141"/>
    </source>
</evidence>
<dbReference type="GO" id="GO:0005524">
    <property type="term" value="F:ATP binding"/>
    <property type="evidence" value="ECO:0007669"/>
    <property type="project" value="UniProtKB-UniRule"/>
</dbReference>
<comment type="subcellular location">
    <subcellularLocation>
        <location evidence="2">Cell membrane</location>
    </subcellularLocation>
    <subcellularLocation>
        <location evidence="1">Membrane</location>
        <topology evidence="1">Single-pass membrane protein</topology>
    </subcellularLocation>
</comment>
<evidence type="ECO:0000256" key="23">
    <source>
        <dbReference type="SAM" id="Phobius"/>
    </source>
</evidence>
<dbReference type="InterPro" id="IPR013210">
    <property type="entry name" value="LRR_N_plant-typ"/>
</dbReference>
<comment type="catalytic activity">
    <reaction evidence="20">
        <text>L-threonyl-[protein] + ATP = O-phospho-L-threonyl-[protein] + ADP + H(+)</text>
        <dbReference type="Rhea" id="RHEA:46608"/>
        <dbReference type="Rhea" id="RHEA-COMP:11060"/>
        <dbReference type="Rhea" id="RHEA-COMP:11605"/>
        <dbReference type="ChEBI" id="CHEBI:15378"/>
        <dbReference type="ChEBI" id="CHEBI:30013"/>
        <dbReference type="ChEBI" id="CHEBI:30616"/>
        <dbReference type="ChEBI" id="CHEBI:61977"/>
        <dbReference type="ChEBI" id="CHEBI:456216"/>
        <dbReference type="EC" id="2.7.11.1"/>
    </reaction>
</comment>
<dbReference type="InterPro" id="IPR017441">
    <property type="entry name" value="Protein_kinase_ATP_BS"/>
</dbReference>
<keyword evidence="19" id="KW-0325">Glycoprotein</keyword>
<dbReference type="Pfam" id="PF07714">
    <property type="entry name" value="PK_Tyr_Ser-Thr"/>
    <property type="match status" value="1"/>
</dbReference>
<keyword evidence="13 22" id="KW-0547">Nucleotide-binding</keyword>
<keyword evidence="18" id="KW-0675">Receptor</keyword>
<dbReference type="Gene3D" id="3.80.10.10">
    <property type="entry name" value="Ribonuclease Inhibitor"/>
    <property type="match status" value="3"/>
</dbReference>
<evidence type="ECO:0000256" key="12">
    <source>
        <dbReference type="ARBA" id="ARBA00022737"/>
    </source>
</evidence>
<evidence type="ECO:0000256" key="20">
    <source>
        <dbReference type="ARBA" id="ARBA00047899"/>
    </source>
</evidence>
<evidence type="ECO:0000256" key="5">
    <source>
        <dbReference type="ARBA" id="ARBA00012513"/>
    </source>
</evidence>
<dbReference type="EMBL" id="JAKOGI010000037">
    <property type="protein sequence ID" value="KAJ8447554.1"/>
    <property type="molecule type" value="Genomic_DNA"/>
</dbReference>
<dbReference type="GO" id="GO:0005886">
    <property type="term" value="C:plasma membrane"/>
    <property type="evidence" value="ECO:0007669"/>
    <property type="project" value="UniProtKB-SubCell"/>
</dbReference>
<organism evidence="26 27">
    <name type="scientific">Carnegiea gigantea</name>
    <dbReference type="NCBI Taxonomy" id="171969"/>
    <lineage>
        <taxon>Eukaryota</taxon>
        <taxon>Viridiplantae</taxon>
        <taxon>Streptophyta</taxon>
        <taxon>Embryophyta</taxon>
        <taxon>Tracheophyta</taxon>
        <taxon>Spermatophyta</taxon>
        <taxon>Magnoliopsida</taxon>
        <taxon>eudicotyledons</taxon>
        <taxon>Gunneridae</taxon>
        <taxon>Pentapetalae</taxon>
        <taxon>Caryophyllales</taxon>
        <taxon>Cactineae</taxon>
        <taxon>Cactaceae</taxon>
        <taxon>Cactoideae</taxon>
        <taxon>Echinocereeae</taxon>
        <taxon>Carnegiea</taxon>
    </lineage>
</organism>
<dbReference type="Pfam" id="PF08263">
    <property type="entry name" value="LRRNT_2"/>
    <property type="match status" value="1"/>
</dbReference>
<dbReference type="InterPro" id="IPR055414">
    <property type="entry name" value="LRR_R13L4/SHOC2-like"/>
</dbReference>
<evidence type="ECO:0000256" key="6">
    <source>
        <dbReference type="ARBA" id="ARBA00022475"/>
    </source>
</evidence>
<dbReference type="CDD" id="cd14066">
    <property type="entry name" value="STKc_IRAK"/>
    <property type="match status" value="1"/>
</dbReference>
<evidence type="ECO:0000256" key="9">
    <source>
        <dbReference type="ARBA" id="ARBA00022679"/>
    </source>
</evidence>
<dbReference type="FunFam" id="3.80.10.10:FF:000129">
    <property type="entry name" value="Leucine-rich repeat receptor-like kinase"/>
    <property type="match status" value="1"/>
</dbReference>
<dbReference type="PROSITE" id="PS00107">
    <property type="entry name" value="PROTEIN_KINASE_ATP"/>
    <property type="match status" value="1"/>
</dbReference>